<dbReference type="InterPro" id="IPR043129">
    <property type="entry name" value="ATPase_NBD"/>
</dbReference>
<dbReference type="Gene3D" id="3.90.640.10">
    <property type="entry name" value="Actin, Chain A, domain 4"/>
    <property type="match status" value="1"/>
</dbReference>
<keyword evidence="4" id="KW-1185">Reference proteome</keyword>
<name>A0ABD0V1F0_DENTH</name>
<dbReference type="AlphaFoldDB" id="A0ABD0V1F0"/>
<sequence length="144" mass="16119">MVSVLPWSFGIGFSFDADSLRHIRTECERAKDALYLGSGTAEVKIQRLGMEVRTSINREWLVQMNLDHLRSGILRCLTEAGVRQDAVDEVVLAGASSTIPAVLRVLLEFFQRQLIRFDIDLANLMSLSNVANTLNIPVVFRLSI</sequence>
<dbReference type="Proteomes" id="UP001552299">
    <property type="component" value="Unassembled WGS sequence"/>
</dbReference>
<evidence type="ECO:0000256" key="1">
    <source>
        <dbReference type="ARBA" id="ARBA00022741"/>
    </source>
</evidence>
<comment type="caution">
    <text evidence="3">The sequence shown here is derived from an EMBL/GenBank/DDBJ whole genome shotgun (WGS) entry which is preliminary data.</text>
</comment>
<keyword evidence="2" id="KW-0067">ATP-binding</keyword>
<dbReference type="InterPro" id="IPR013126">
    <property type="entry name" value="Hsp_70_fam"/>
</dbReference>
<proteinExistence type="predicted"/>
<dbReference type="GO" id="GO:0005524">
    <property type="term" value="F:ATP binding"/>
    <property type="evidence" value="ECO:0007669"/>
    <property type="project" value="UniProtKB-KW"/>
</dbReference>
<organism evidence="3 4">
    <name type="scientific">Dendrobium thyrsiflorum</name>
    <name type="common">Pinecone-like raceme dendrobium</name>
    <name type="synonym">Orchid</name>
    <dbReference type="NCBI Taxonomy" id="117978"/>
    <lineage>
        <taxon>Eukaryota</taxon>
        <taxon>Viridiplantae</taxon>
        <taxon>Streptophyta</taxon>
        <taxon>Embryophyta</taxon>
        <taxon>Tracheophyta</taxon>
        <taxon>Spermatophyta</taxon>
        <taxon>Magnoliopsida</taxon>
        <taxon>Liliopsida</taxon>
        <taxon>Asparagales</taxon>
        <taxon>Orchidaceae</taxon>
        <taxon>Epidendroideae</taxon>
        <taxon>Malaxideae</taxon>
        <taxon>Dendrobiinae</taxon>
        <taxon>Dendrobium</taxon>
    </lineage>
</organism>
<accession>A0ABD0V1F0</accession>
<dbReference type="Gene3D" id="3.30.420.40">
    <property type="match status" value="1"/>
</dbReference>
<protein>
    <submittedName>
        <fullName evidence="3">Uncharacterized protein</fullName>
    </submittedName>
</protein>
<keyword evidence="1" id="KW-0547">Nucleotide-binding</keyword>
<evidence type="ECO:0000256" key="2">
    <source>
        <dbReference type="ARBA" id="ARBA00022840"/>
    </source>
</evidence>
<reference evidence="3 4" key="1">
    <citation type="journal article" date="2024" name="Plant Biotechnol. J.">
        <title>Dendrobium thyrsiflorum genome and its molecular insights into genes involved in important horticultural traits.</title>
        <authorList>
            <person name="Chen B."/>
            <person name="Wang J.Y."/>
            <person name="Zheng P.J."/>
            <person name="Li K.L."/>
            <person name="Liang Y.M."/>
            <person name="Chen X.F."/>
            <person name="Zhang C."/>
            <person name="Zhao X."/>
            <person name="He X."/>
            <person name="Zhang G.Q."/>
            <person name="Liu Z.J."/>
            <person name="Xu Q."/>
        </authorList>
    </citation>
    <scope>NUCLEOTIDE SEQUENCE [LARGE SCALE GENOMIC DNA]</scope>
    <source>
        <strain evidence="3">GZMU011</strain>
    </source>
</reference>
<dbReference type="EMBL" id="JANQDX010000011">
    <property type="protein sequence ID" value="KAL0916168.1"/>
    <property type="molecule type" value="Genomic_DNA"/>
</dbReference>
<dbReference type="Pfam" id="PF00012">
    <property type="entry name" value="HSP70"/>
    <property type="match status" value="1"/>
</dbReference>
<evidence type="ECO:0000313" key="4">
    <source>
        <dbReference type="Proteomes" id="UP001552299"/>
    </source>
</evidence>
<dbReference type="SUPFAM" id="SSF53067">
    <property type="entry name" value="Actin-like ATPase domain"/>
    <property type="match status" value="1"/>
</dbReference>
<evidence type="ECO:0000313" key="3">
    <source>
        <dbReference type="EMBL" id="KAL0916168.1"/>
    </source>
</evidence>
<dbReference type="PANTHER" id="PTHR19375">
    <property type="entry name" value="HEAT SHOCK PROTEIN 70KDA"/>
    <property type="match status" value="1"/>
</dbReference>
<gene>
    <name evidence="3" type="ORF">M5K25_013659</name>
</gene>